<dbReference type="SUPFAM" id="SSF51604">
    <property type="entry name" value="Enolase C-terminal domain-like"/>
    <property type="match status" value="1"/>
</dbReference>
<reference evidence="5" key="1">
    <citation type="submission" date="2020-12" db="EMBL/GenBank/DDBJ databases">
        <title>Bacterial taxonomy.</title>
        <authorList>
            <person name="Pan X."/>
        </authorList>
    </citation>
    <scope>NUCLEOTIDE SEQUENCE</scope>
    <source>
        <strain evidence="5">B2012</strain>
    </source>
</reference>
<dbReference type="SUPFAM" id="SSF54826">
    <property type="entry name" value="Enolase N-terminal domain-like"/>
    <property type="match status" value="1"/>
</dbReference>
<accession>A0A934MJ83</accession>
<evidence type="ECO:0000256" key="3">
    <source>
        <dbReference type="ARBA" id="ARBA00011973"/>
    </source>
</evidence>
<dbReference type="SMART" id="SM00922">
    <property type="entry name" value="MR_MLE"/>
    <property type="match status" value="1"/>
</dbReference>
<dbReference type="InterPro" id="IPR036849">
    <property type="entry name" value="Enolase-like_C_sf"/>
</dbReference>
<dbReference type="Proteomes" id="UP000609531">
    <property type="component" value="Unassembled WGS sequence"/>
</dbReference>
<evidence type="ECO:0000259" key="4">
    <source>
        <dbReference type="SMART" id="SM00922"/>
    </source>
</evidence>
<evidence type="ECO:0000313" key="6">
    <source>
        <dbReference type="Proteomes" id="UP000609531"/>
    </source>
</evidence>
<dbReference type="Gene3D" id="3.30.390.10">
    <property type="entry name" value="Enolase-like, N-terminal domain"/>
    <property type="match status" value="1"/>
</dbReference>
<dbReference type="RefSeq" id="WP_198880203.1">
    <property type="nucleotide sequence ID" value="NZ_JAEKJA010000001.1"/>
</dbReference>
<keyword evidence="6" id="KW-1185">Reference proteome</keyword>
<dbReference type="SFLD" id="SFLDS00001">
    <property type="entry name" value="Enolase"/>
    <property type="match status" value="1"/>
</dbReference>
<feature type="domain" description="Mandelate racemase/muconate lactonizing enzyme C-terminal" evidence="4">
    <location>
        <begin position="151"/>
        <end position="252"/>
    </location>
</feature>
<comment type="catalytic activity">
    <reaction evidence="1">
        <text>D-glucarate = 5-dehydro-4-deoxy-D-glucarate + H2O</text>
        <dbReference type="Rhea" id="RHEA:14573"/>
        <dbReference type="ChEBI" id="CHEBI:15377"/>
        <dbReference type="ChEBI" id="CHEBI:30612"/>
        <dbReference type="ChEBI" id="CHEBI:42819"/>
        <dbReference type="EC" id="4.2.1.40"/>
    </reaction>
</comment>
<dbReference type="InterPro" id="IPR029065">
    <property type="entry name" value="Enolase_C-like"/>
</dbReference>
<dbReference type="Pfam" id="PF13378">
    <property type="entry name" value="MR_MLE_C"/>
    <property type="match status" value="1"/>
</dbReference>
<dbReference type="AlphaFoldDB" id="A0A934MJ83"/>
<dbReference type="EMBL" id="JAEKJA010000001">
    <property type="protein sequence ID" value="MBJ3774314.1"/>
    <property type="molecule type" value="Genomic_DNA"/>
</dbReference>
<dbReference type="InterPro" id="IPR013341">
    <property type="entry name" value="Mandelate_racemase_N_dom"/>
</dbReference>
<dbReference type="PANTHER" id="PTHR48080:SF4">
    <property type="entry name" value="GLUCARATE DEHYDRATASE"/>
    <property type="match status" value="1"/>
</dbReference>
<dbReference type="EC" id="4.2.1.40" evidence="3"/>
<proteinExistence type="predicted"/>
<dbReference type="GO" id="GO:0008872">
    <property type="term" value="F:glucarate dehydratase activity"/>
    <property type="evidence" value="ECO:0007669"/>
    <property type="project" value="UniProtKB-EC"/>
</dbReference>
<dbReference type="PANTHER" id="PTHR48080">
    <property type="entry name" value="D-GALACTONATE DEHYDRATASE-RELATED"/>
    <property type="match status" value="1"/>
</dbReference>
<protein>
    <recommendedName>
        <fullName evidence="3">glucarate dehydratase</fullName>
        <ecNumber evidence="3">4.2.1.40</ecNumber>
    </recommendedName>
</protein>
<comment type="pathway">
    <text evidence="2">Carbohydrate acid metabolism; D-glucarate degradation; 2,5-dioxopentanoate from D-glucarate: step 1/2.</text>
</comment>
<dbReference type="InterPro" id="IPR034593">
    <property type="entry name" value="DgoD-like"/>
</dbReference>
<dbReference type="InterPro" id="IPR029017">
    <property type="entry name" value="Enolase-like_N"/>
</dbReference>
<organism evidence="5 6">
    <name type="scientific">Acuticoccus mangrovi</name>
    <dbReference type="NCBI Taxonomy" id="2796142"/>
    <lineage>
        <taxon>Bacteria</taxon>
        <taxon>Pseudomonadati</taxon>
        <taxon>Pseudomonadota</taxon>
        <taxon>Alphaproteobacteria</taxon>
        <taxon>Hyphomicrobiales</taxon>
        <taxon>Amorphaceae</taxon>
        <taxon>Acuticoccus</taxon>
    </lineage>
</organism>
<dbReference type="Pfam" id="PF02746">
    <property type="entry name" value="MR_MLE_N"/>
    <property type="match status" value="1"/>
</dbReference>
<sequence>MSVIESVAVTEFEYVVEDLALDDGGFNIVCAPGQRHRMTRHAIVIRDSDGVSGEYVVGWGGTPGAMAQVHQLAPQLIGRDPLHREAIYAHFRYGLRQTDMMGIGLIDICLWDLAGKRFGASVATLLGGDKTAVPAYASTIHGDRNGRLSSSEAYVDFCAECQSLGYTGFKVHGFSEGDPEEEATTVRLLGNRFGGEMKLMLDPSCDLRTFSAALTVGRACDEANFMWLEDPYRDNGVSQHGANRLKSFIKTPLLMTEHVRGLEQKADFIVAGATDYVRADPEFDLGITGTMRIAHLAESFGLDVELHSPGPAQRHAMAAIRNTNFYESTLVGPGMKNALPPIYTCGYSDDLDAISPDGTFPVPTGPGLGVSYDWERIARSKVSERHFGKA</sequence>
<evidence type="ECO:0000256" key="1">
    <source>
        <dbReference type="ARBA" id="ARBA00001426"/>
    </source>
</evidence>
<evidence type="ECO:0000313" key="5">
    <source>
        <dbReference type="EMBL" id="MBJ3774314.1"/>
    </source>
</evidence>
<name>A0A934MJ83_9HYPH</name>
<dbReference type="InterPro" id="IPR013342">
    <property type="entry name" value="Mandelate_racemase_C"/>
</dbReference>
<comment type="caution">
    <text evidence="5">The sequence shown here is derived from an EMBL/GenBank/DDBJ whole genome shotgun (WGS) entry which is preliminary data.</text>
</comment>
<gene>
    <name evidence="5" type="ORF">JCR33_01350</name>
</gene>
<dbReference type="Gene3D" id="3.20.20.120">
    <property type="entry name" value="Enolase-like C-terminal domain"/>
    <property type="match status" value="1"/>
</dbReference>
<evidence type="ECO:0000256" key="2">
    <source>
        <dbReference type="ARBA" id="ARBA00005183"/>
    </source>
</evidence>